<dbReference type="AlphaFoldDB" id="A0A0F9TMU0"/>
<dbReference type="EMBL" id="LAZR01000298">
    <property type="protein sequence ID" value="KKN76252.1"/>
    <property type="molecule type" value="Genomic_DNA"/>
</dbReference>
<gene>
    <name evidence="1" type="ORF">LCGC14_0372780</name>
</gene>
<reference evidence="1" key="1">
    <citation type="journal article" date="2015" name="Nature">
        <title>Complex archaea that bridge the gap between prokaryotes and eukaryotes.</title>
        <authorList>
            <person name="Spang A."/>
            <person name="Saw J.H."/>
            <person name="Jorgensen S.L."/>
            <person name="Zaremba-Niedzwiedzka K."/>
            <person name="Martijn J."/>
            <person name="Lind A.E."/>
            <person name="van Eijk R."/>
            <person name="Schleper C."/>
            <person name="Guy L."/>
            <person name="Ettema T.J."/>
        </authorList>
    </citation>
    <scope>NUCLEOTIDE SEQUENCE</scope>
</reference>
<name>A0A0F9TMU0_9ZZZZ</name>
<sequence length="150" mass="17083">MSVQDYVPEKYVTLDDALKHFGWSQQQINDIDAVTKQRYERWVREANNIVEGFLFQFSDSIPLSDGSKELTFVKSAALNWVVYKKRDKDGSKNASAARKDHDSDLKMVANLIAKTPSKRYDPIEAITTDSTADIIVPYSQTQGYPPDLLY</sequence>
<proteinExistence type="predicted"/>
<protein>
    <submittedName>
        <fullName evidence="1">Uncharacterized protein</fullName>
    </submittedName>
</protein>
<organism evidence="1">
    <name type="scientific">marine sediment metagenome</name>
    <dbReference type="NCBI Taxonomy" id="412755"/>
    <lineage>
        <taxon>unclassified sequences</taxon>
        <taxon>metagenomes</taxon>
        <taxon>ecological metagenomes</taxon>
    </lineage>
</organism>
<comment type="caution">
    <text evidence="1">The sequence shown here is derived from an EMBL/GenBank/DDBJ whole genome shotgun (WGS) entry which is preliminary data.</text>
</comment>
<evidence type="ECO:0000313" key="1">
    <source>
        <dbReference type="EMBL" id="KKN76252.1"/>
    </source>
</evidence>
<accession>A0A0F9TMU0</accession>